<name>A0ACC0LVB6_RHOML</name>
<evidence type="ECO:0000313" key="1">
    <source>
        <dbReference type="EMBL" id="KAI8532574.1"/>
    </source>
</evidence>
<comment type="caution">
    <text evidence="1">The sequence shown here is derived from an EMBL/GenBank/DDBJ whole genome shotgun (WGS) entry which is preliminary data.</text>
</comment>
<proteinExistence type="predicted"/>
<gene>
    <name evidence="1" type="ORF">RHMOL_Rhmol11G0223900</name>
</gene>
<protein>
    <submittedName>
        <fullName evidence="1">Uncharacterized protein</fullName>
    </submittedName>
</protein>
<accession>A0ACC0LVB6</accession>
<organism evidence="1 2">
    <name type="scientific">Rhododendron molle</name>
    <name type="common">Chinese azalea</name>
    <name type="synonym">Azalea mollis</name>
    <dbReference type="NCBI Taxonomy" id="49168"/>
    <lineage>
        <taxon>Eukaryota</taxon>
        <taxon>Viridiplantae</taxon>
        <taxon>Streptophyta</taxon>
        <taxon>Embryophyta</taxon>
        <taxon>Tracheophyta</taxon>
        <taxon>Spermatophyta</taxon>
        <taxon>Magnoliopsida</taxon>
        <taxon>eudicotyledons</taxon>
        <taxon>Gunneridae</taxon>
        <taxon>Pentapetalae</taxon>
        <taxon>asterids</taxon>
        <taxon>Ericales</taxon>
        <taxon>Ericaceae</taxon>
        <taxon>Ericoideae</taxon>
        <taxon>Rhodoreae</taxon>
        <taxon>Rhododendron</taxon>
    </lineage>
</organism>
<keyword evidence="2" id="KW-1185">Reference proteome</keyword>
<sequence>MLHSSHGQNSPQDYLDGHNSARSAVGVGPMTWDDNVAAFAQDYANQRIGDCALQHSGGGGKYGENIAVGSGDFTGAAAVDLWVGESANYDYNSNSCVGGECLHYTQVVWRNSVRLGCARVQCNSGSWFITCNYDPQGNYIGERPF</sequence>
<dbReference type="Proteomes" id="UP001062846">
    <property type="component" value="Chromosome 11"/>
</dbReference>
<evidence type="ECO:0000313" key="2">
    <source>
        <dbReference type="Proteomes" id="UP001062846"/>
    </source>
</evidence>
<reference evidence="1" key="1">
    <citation type="submission" date="2022-02" db="EMBL/GenBank/DDBJ databases">
        <title>Plant Genome Project.</title>
        <authorList>
            <person name="Zhang R.-G."/>
        </authorList>
    </citation>
    <scope>NUCLEOTIDE SEQUENCE</scope>
    <source>
        <tissue evidence="1">Leaves</tissue>
    </source>
</reference>
<dbReference type="EMBL" id="CM046398">
    <property type="protein sequence ID" value="KAI8532574.1"/>
    <property type="molecule type" value="Genomic_DNA"/>
</dbReference>